<evidence type="ECO:0000259" key="2">
    <source>
        <dbReference type="SMART" id="SM00409"/>
    </source>
</evidence>
<dbReference type="AlphaFoldDB" id="A0AAD8BE52"/>
<keyword evidence="4" id="KW-1185">Reference proteome</keyword>
<accession>A0AAD8BE52</accession>
<evidence type="ECO:0000256" key="1">
    <source>
        <dbReference type="SAM" id="SignalP"/>
    </source>
</evidence>
<organism evidence="3 4">
    <name type="scientific">Biomphalaria pfeifferi</name>
    <name type="common">Bloodfluke planorb</name>
    <name type="synonym">Freshwater snail</name>
    <dbReference type="NCBI Taxonomy" id="112525"/>
    <lineage>
        <taxon>Eukaryota</taxon>
        <taxon>Metazoa</taxon>
        <taxon>Spiralia</taxon>
        <taxon>Lophotrochozoa</taxon>
        <taxon>Mollusca</taxon>
        <taxon>Gastropoda</taxon>
        <taxon>Heterobranchia</taxon>
        <taxon>Euthyneura</taxon>
        <taxon>Panpulmonata</taxon>
        <taxon>Hygrophila</taxon>
        <taxon>Lymnaeoidea</taxon>
        <taxon>Planorbidae</taxon>
        <taxon>Biomphalaria</taxon>
    </lineage>
</organism>
<feature type="signal peptide" evidence="1">
    <location>
        <begin position="1"/>
        <end position="29"/>
    </location>
</feature>
<sequence length="409" mass="47079">MYVLASVFGMKMDLRIVVIVTLALSYAKADCIINCGSNFARDVQTHISSVESLCGVQKTYQKCMRDCVPGMSEEDFNDQIKKLQDQIPDSYKLCNLKNTTVHASRDPKHWCANENQDVILPFLLPQPDEEGFLQKIVIKLQHFKQQPIDVLTIGVDDLAVDVHREYRSRLNYTVSVLENKVYVFISNVKVKDDGLYKCYSGHDPIEECDVKLNVYSDRQRPIINQSWLIFHGQDFNVTCENSNFNLGQEYPYILLLRLYRRAIPNIHSFNVFAEVANYNVKKDERQVWIQNFEGDWSYEHDQAKPRITLMIKGARLKDSGEYVCEAATSTSERSHVLMTYYSLLALVNVRAYYHPMDMTECQDPTVMAMTLFGRNGSTQTCYECQLLMIGLMWASVLLPYLKPRFGGAI</sequence>
<gene>
    <name evidence="3" type="ORF">Bpfe_018010</name>
</gene>
<feature type="chain" id="PRO_5041927112" description="Immunoglobulin domain-containing protein" evidence="1">
    <location>
        <begin position="30"/>
        <end position="409"/>
    </location>
</feature>
<proteinExistence type="predicted"/>
<dbReference type="SMART" id="SM00409">
    <property type="entry name" value="IG"/>
    <property type="match status" value="2"/>
</dbReference>
<comment type="caution">
    <text evidence="3">The sequence shown here is derived from an EMBL/GenBank/DDBJ whole genome shotgun (WGS) entry which is preliminary data.</text>
</comment>
<dbReference type="InterPro" id="IPR036179">
    <property type="entry name" value="Ig-like_dom_sf"/>
</dbReference>
<evidence type="ECO:0000313" key="4">
    <source>
        <dbReference type="Proteomes" id="UP001233172"/>
    </source>
</evidence>
<dbReference type="Gene3D" id="2.60.40.10">
    <property type="entry name" value="Immunoglobulins"/>
    <property type="match status" value="2"/>
</dbReference>
<dbReference type="InterPro" id="IPR003599">
    <property type="entry name" value="Ig_sub"/>
</dbReference>
<dbReference type="InterPro" id="IPR013783">
    <property type="entry name" value="Ig-like_fold"/>
</dbReference>
<evidence type="ECO:0000313" key="3">
    <source>
        <dbReference type="EMBL" id="KAK0052651.1"/>
    </source>
</evidence>
<reference evidence="3" key="2">
    <citation type="submission" date="2023-04" db="EMBL/GenBank/DDBJ databases">
        <authorList>
            <person name="Bu L."/>
            <person name="Lu L."/>
            <person name="Laidemitt M.R."/>
            <person name="Zhang S.M."/>
            <person name="Mutuku M."/>
            <person name="Mkoji G."/>
            <person name="Steinauer M."/>
            <person name="Loker E.S."/>
        </authorList>
    </citation>
    <scope>NUCLEOTIDE SEQUENCE</scope>
    <source>
        <strain evidence="3">KasaAsao</strain>
        <tissue evidence="3">Whole Snail</tissue>
    </source>
</reference>
<dbReference type="SUPFAM" id="SSF48726">
    <property type="entry name" value="Immunoglobulin"/>
    <property type="match status" value="2"/>
</dbReference>
<keyword evidence="1" id="KW-0732">Signal</keyword>
<name>A0AAD8BE52_BIOPF</name>
<protein>
    <recommendedName>
        <fullName evidence="2">Immunoglobulin domain-containing protein</fullName>
    </recommendedName>
</protein>
<dbReference type="Proteomes" id="UP001233172">
    <property type="component" value="Unassembled WGS sequence"/>
</dbReference>
<reference evidence="3" key="1">
    <citation type="journal article" date="2023" name="PLoS Negl. Trop. Dis.">
        <title>A genome sequence for Biomphalaria pfeifferi, the major vector snail for the human-infecting parasite Schistosoma mansoni.</title>
        <authorList>
            <person name="Bu L."/>
            <person name="Lu L."/>
            <person name="Laidemitt M.R."/>
            <person name="Zhang S.M."/>
            <person name="Mutuku M."/>
            <person name="Mkoji G."/>
            <person name="Steinauer M."/>
            <person name="Loker E.S."/>
        </authorList>
    </citation>
    <scope>NUCLEOTIDE SEQUENCE</scope>
    <source>
        <strain evidence="3">KasaAsao</strain>
    </source>
</reference>
<feature type="domain" description="Immunoglobulin" evidence="2">
    <location>
        <begin position="224"/>
        <end position="341"/>
    </location>
</feature>
<feature type="domain" description="Immunoglobulin" evidence="2">
    <location>
        <begin position="107"/>
        <end position="215"/>
    </location>
</feature>
<dbReference type="EMBL" id="JASAOG010000093">
    <property type="protein sequence ID" value="KAK0052651.1"/>
    <property type="molecule type" value="Genomic_DNA"/>
</dbReference>